<feature type="signal peptide" evidence="1">
    <location>
        <begin position="1"/>
        <end position="17"/>
    </location>
</feature>
<keyword evidence="1" id="KW-0732">Signal</keyword>
<name>A0A1I1S462_9GAMM</name>
<protein>
    <submittedName>
        <fullName evidence="3">PPIC-type PPIASE domain-containing protein</fullName>
    </submittedName>
</protein>
<proteinExistence type="predicted"/>
<dbReference type="EMBL" id="FOLO01000055">
    <property type="protein sequence ID" value="SFD41384.1"/>
    <property type="molecule type" value="Genomic_DNA"/>
</dbReference>
<gene>
    <name evidence="3" type="ORF">SAMN02745724_04455</name>
</gene>
<dbReference type="Proteomes" id="UP000198862">
    <property type="component" value="Unassembled WGS sequence"/>
</dbReference>
<evidence type="ECO:0000259" key="2">
    <source>
        <dbReference type="Pfam" id="PF13145"/>
    </source>
</evidence>
<evidence type="ECO:0000313" key="3">
    <source>
        <dbReference type="EMBL" id="SFD41384.1"/>
    </source>
</evidence>
<sequence>MKLLTFLAGIFCLPALAMTTHFSSQEIEFMKSFYQQENSDITYQEVEKQLLEDQFLLSEAKLKQPHLLVRQSNVGFDTKFHVRRYLSTLLTPLIPTIKAKFKDIKTLNITQNELQFNLGQYPNDGMLSDIKIEKLKQVQLISNPSYQISLAQIYLSLSMQSRFKLHQGDMKELLRQVNQTYHFEQLKHLSQPILKDKNLSYLHLNSIALAYILRTPMQNYFGITDLMHSQSITLDRLSKNVSKAEIADYYKNNMQRFKYLAQVHSHAIFFNTQEEATDFYIKAKSSSWHKNINDNNLVDIFSIYQNKLTRALTESDWSIQTAFNLRDNTISPPIRSPKGRWLVVNNGDKNYDIYPLNTETVRYQAIKSIAKRTAQQHYDNKLKNWLAHKL</sequence>
<evidence type="ECO:0000256" key="1">
    <source>
        <dbReference type="SAM" id="SignalP"/>
    </source>
</evidence>
<keyword evidence="4" id="KW-1185">Reference proteome</keyword>
<dbReference type="RefSeq" id="WP_091989947.1">
    <property type="nucleotide sequence ID" value="NZ_FOLO01000055.1"/>
</dbReference>
<dbReference type="STRING" id="1123010.SAMN02745724_04455"/>
<feature type="chain" id="PRO_5011549268" evidence="1">
    <location>
        <begin position="18"/>
        <end position="390"/>
    </location>
</feature>
<evidence type="ECO:0000313" key="4">
    <source>
        <dbReference type="Proteomes" id="UP000198862"/>
    </source>
</evidence>
<dbReference type="Pfam" id="PF13145">
    <property type="entry name" value="Rotamase_2"/>
    <property type="match status" value="1"/>
</dbReference>
<accession>A0A1I1S462</accession>
<dbReference type="GO" id="GO:0003755">
    <property type="term" value="F:peptidyl-prolyl cis-trans isomerase activity"/>
    <property type="evidence" value="ECO:0007669"/>
    <property type="project" value="InterPro"/>
</dbReference>
<dbReference type="InterPro" id="IPR000297">
    <property type="entry name" value="PPIase_PpiC"/>
</dbReference>
<reference evidence="3 4" key="1">
    <citation type="submission" date="2016-10" db="EMBL/GenBank/DDBJ databases">
        <authorList>
            <person name="de Groot N.N."/>
        </authorList>
    </citation>
    <scope>NUCLEOTIDE SEQUENCE [LARGE SCALE GENOMIC DNA]</scope>
    <source>
        <strain evidence="3 4">DSM 6059</strain>
    </source>
</reference>
<feature type="domain" description="PpiC" evidence="2">
    <location>
        <begin position="241"/>
        <end position="345"/>
    </location>
</feature>
<dbReference type="AlphaFoldDB" id="A0A1I1S462"/>
<organism evidence="3 4">
    <name type="scientific">Pseudoalteromonas denitrificans DSM 6059</name>
    <dbReference type="NCBI Taxonomy" id="1123010"/>
    <lineage>
        <taxon>Bacteria</taxon>
        <taxon>Pseudomonadati</taxon>
        <taxon>Pseudomonadota</taxon>
        <taxon>Gammaproteobacteria</taxon>
        <taxon>Alteromonadales</taxon>
        <taxon>Pseudoalteromonadaceae</taxon>
        <taxon>Pseudoalteromonas</taxon>
    </lineage>
</organism>
<dbReference type="OrthoDB" id="6307250at2"/>